<dbReference type="PROSITE" id="PS50977">
    <property type="entry name" value="HTH_TETR_2"/>
    <property type="match status" value="1"/>
</dbReference>
<dbReference type="GO" id="GO:0003700">
    <property type="term" value="F:DNA-binding transcription factor activity"/>
    <property type="evidence" value="ECO:0007669"/>
    <property type="project" value="TreeGrafter"/>
</dbReference>
<evidence type="ECO:0000256" key="2">
    <source>
        <dbReference type="PROSITE-ProRule" id="PRU00335"/>
    </source>
</evidence>
<dbReference type="PRINTS" id="PR00455">
    <property type="entry name" value="HTHTETR"/>
</dbReference>
<dbReference type="InterPro" id="IPR009057">
    <property type="entry name" value="Homeodomain-like_sf"/>
</dbReference>
<dbReference type="Gene3D" id="1.10.357.10">
    <property type="entry name" value="Tetracycline Repressor, domain 2"/>
    <property type="match status" value="1"/>
</dbReference>
<dbReference type="EMBL" id="JACHWR010000001">
    <property type="protein sequence ID" value="MBB3040682.1"/>
    <property type="molecule type" value="Genomic_DNA"/>
</dbReference>
<evidence type="ECO:0000256" key="1">
    <source>
        <dbReference type="ARBA" id="ARBA00023125"/>
    </source>
</evidence>
<dbReference type="SUPFAM" id="SSF46689">
    <property type="entry name" value="Homeodomain-like"/>
    <property type="match status" value="1"/>
</dbReference>
<feature type="domain" description="HTH tetR-type" evidence="3">
    <location>
        <begin position="21"/>
        <end position="81"/>
    </location>
</feature>
<sequence>MSEPHLLPLLDAPPAERRDAARNRELLLDAAKSLVERCGPRSVTMDAVAAAAGVGKGTVFRRFESREGLMAAVLDHSETDWQAQVMSGPPPLGPGADPWDRLLAFGRSRLETTLLHAELIREAGRAGTRSYAAYSFVAMHTRYLLGELGVTGDLPILATALLAPLEAPILDQQVTIEGFPLERVHAGWVDLARRIVGGDATRAPVD</sequence>
<evidence type="ECO:0000259" key="3">
    <source>
        <dbReference type="PROSITE" id="PS50977"/>
    </source>
</evidence>
<name>A0A7W4YZ76_9ACTN</name>
<comment type="caution">
    <text evidence="4">The sequence shown here is derived from an EMBL/GenBank/DDBJ whole genome shotgun (WGS) entry which is preliminary data.</text>
</comment>
<dbReference type="RefSeq" id="WP_183590686.1">
    <property type="nucleotide sequence ID" value="NZ_JACHWR010000001.1"/>
</dbReference>
<reference evidence="4 5" key="1">
    <citation type="submission" date="2020-08" db="EMBL/GenBank/DDBJ databases">
        <title>Sequencing the genomes of 1000 actinobacteria strains.</title>
        <authorList>
            <person name="Klenk H.-P."/>
        </authorList>
    </citation>
    <scope>NUCLEOTIDE SEQUENCE [LARGE SCALE GENOMIC DNA]</scope>
    <source>
        <strain evidence="4 5">DSM 105498</strain>
    </source>
</reference>
<dbReference type="AlphaFoldDB" id="A0A7W4YZ76"/>
<protein>
    <submittedName>
        <fullName evidence="4">AcrR family transcriptional regulator</fullName>
    </submittedName>
</protein>
<dbReference type="InterPro" id="IPR050109">
    <property type="entry name" value="HTH-type_TetR-like_transc_reg"/>
</dbReference>
<dbReference type="GO" id="GO:0000976">
    <property type="term" value="F:transcription cis-regulatory region binding"/>
    <property type="evidence" value="ECO:0007669"/>
    <property type="project" value="TreeGrafter"/>
</dbReference>
<accession>A0A7W4YZ76</accession>
<dbReference type="Proteomes" id="UP000589626">
    <property type="component" value="Unassembled WGS sequence"/>
</dbReference>
<proteinExistence type="predicted"/>
<evidence type="ECO:0000313" key="5">
    <source>
        <dbReference type="Proteomes" id="UP000589626"/>
    </source>
</evidence>
<dbReference type="PANTHER" id="PTHR30055">
    <property type="entry name" value="HTH-TYPE TRANSCRIPTIONAL REGULATOR RUTR"/>
    <property type="match status" value="1"/>
</dbReference>
<dbReference type="InterPro" id="IPR001647">
    <property type="entry name" value="HTH_TetR"/>
</dbReference>
<dbReference type="PANTHER" id="PTHR30055:SF209">
    <property type="entry name" value="POSSIBLE TRANSCRIPTIONAL REGULATORY PROTEIN (PROBABLY TETR-FAMILY)"/>
    <property type="match status" value="1"/>
</dbReference>
<dbReference type="Pfam" id="PF00440">
    <property type="entry name" value="TetR_N"/>
    <property type="match status" value="1"/>
</dbReference>
<organism evidence="4 5">
    <name type="scientific">Nocardioides soli</name>
    <dbReference type="NCBI Taxonomy" id="1036020"/>
    <lineage>
        <taxon>Bacteria</taxon>
        <taxon>Bacillati</taxon>
        <taxon>Actinomycetota</taxon>
        <taxon>Actinomycetes</taxon>
        <taxon>Propionibacteriales</taxon>
        <taxon>Nocardioidaceae</taxon>
        <taxon>Nocardioides</taxon>
    </lineage>
</organism>
<keyword evidence="5" id="KW-1185">Reference proteome</keyword>
<keyword evidence="1 2" id="KW-0238">DNA-binding</keyword>
<evidence type="ECO:0000313" key="4">
    <source>
        <dbReference type="EMBL" id="MBB3040682.1"/>
    </source>
</evidence>
<gene>
    <name evidence="4" type="ORF">FHU40_000483</name>
</gene>
<feature type="DNA-binding region" description="H-T-H motif" evidence="2">
    <location>
        <begin position="44"/>
        <end position="63"/>
    </location>
</feature>